<keyword evidence="2" id="KW-1185">Reference proteome</keyword>
<gene>
    <name evidence="1" type="ORF">BDM02DRAFT_3184165</name>
</gene>
<organism evidence="1 2">
    <name type="scientific">Thelephora ganbajun</name>
    <name type="common">Ganba fungus</name>
    <dbReference type="NCBI Taxonomy" id="370292"/>
    <lineage>
        <taxon>Eukaryota</taxon>
        <taxon>Fungi</taxon>
        <taxon>Dikarya</taxon>
        <taxon>Basidiomycota</taxon>
        <taxon>Agaricomycotina</taxon>
        <taxon>Agaricomycetes</taxon>
        <taxon>Thelephorales</taxon>
        <taxon>Thelephoraceae</taxon>
        <taxon>Thelephora</taxon>
    </lineage>
</organism>
<evidence type="ECO:0000313" key="2">
    <source>
        <dbReference type="Proteomes" id="UP000886501"/>
    </source>
</evidence>
<sequence>MFSRVIVSSLLLAALANGLAFKRDDGYSSSTPPAISLPTVTPRPILLPDPSISLSLPPLNADPTSTLTNILLPSSLPSVVTTTVYVYPTQCSPTPTLPPTSSSSGVPDNTATLPYDDHHTPRDPAQPTPIRLPEEPALELPKVRRDDSVISQLRDLEQEVINTWVDKGKGDVMLSVVGQIEAIIAKAVVPGADGVALLKEAQSLVYDS</sequence>
<name>A0ACB6ZQR5_THEGA</name>
<proteinExistence type="predicted"/>
<dbReference type="Proteomes" id="UP000886501">
    <property type="component" value="Unassembled WGS sequence"/>
</dbReference>
<comment type="caution">
    <text evidence="1">The sequence shown here is derived from an EMBL/GenBank/DDBJ whole genome shotgun (WGS) entry which is preliminary data.</text>
</comment>
<evidence type="ECO:0000313" key="1">
    <source>
        <dbReference type="EMBL" id="KAF9651919.1"/>
    </source>
</evidence>
<dbReference type="EMBL" id="MU117972">
    <property type="protein sequence ID" value="KAF9651919.1"/>
    <property type="molecule type" value="Genomic_DNA"/>
</dbReference>
<reference evidence="1" key="1">
    <citation type="submission" date="2019-10" db="EMBL/GenBank/DDBJ databases">
        <authorList>
            <consortium name="DOE Joint Genome Institute"/>
            <person name="Kuo A."/>
            <person name="Miyauchi S."/>
            <person name="Kiss E."/>
            <person name="Drula E."/>
            <person name="Kohler A."/>
            <person name="Sanchez-Garcia M."/>
            <person name="Andreopoulos B."/>
            <person name="Barry K.W."/>
            <person name="Bonito G."/>
            <person name="Buee M."/>
            <person name="Carver A."/>
            <person name="Chen C."/>
            <person name="Cichocki N."/>
            <person name="Clum A."/>
            <person name="Culley D."/>
            <person name="Crous P.W."/>
            <person name="Fauchery L."/>
            <person name="Girlanda M."/>
            <person name="Hayes R."/>
            <person name="Keri Z."/>
            <person name="Labutti K."/>
            <person name="Lipzen A."/>
            <person name="Lombard V."/>
            <person name="Magnuson J."/>
            <person name="Maillard F."/>
            <person name="Morin E."/>
            <person name="Murat C."/>
            <person name="Nolan M."/>
            <person name="Ohm R."/>
            <person name="Pangilinan J."/>
            <person name="Pereira M."/>
            <person name="Perotto S."/>
            <person name="Peter M."/>
            <person name="Riley R."/>
            <person name="Sitrit Y."/>
            <person name="Stielow B."/>
            <person name="Szollosi G."/>
            <person name="Zifcakova L."/>
            <person name="Stursova M."/>
            <person name="Spatafora J.W."/>
            <person name="Tedersoo L."/>
            <person name="Vaario L.-M."/>
            <person name="Yamada A."/>
            <person name="Yan M."/>
            <person name="Wang P."/>
            <person name="Xu J."/>
            <person name="Bruns T."/>
            <person name="Baldrian P."/>
            <person name="Vilgalys R."/>
            <person name="Henrissat B."/>
            <person name="Grigoriev I.V."/>
            <person name="Hibbett D."/>
            <person name="Nagy L.G."/>
            <person name="Martin F.M."/>
        </authorList>
    </citation>
    <scope>NUCLEOTIDE SEQUENCE</scope>
    <source>
        <strain evidence="1">P2</strain>
    </source>
</reference>
<accession>A0ACB6ZQR5</accession>
<reference evidence="1" key="2">
    <citation type="journal article" date="2020" name="Nat. Commun.">
        <title>Large-scale genome sequencing of mycorrhizal fungi provides insights into the early evolution of symbiotic traits.</title>
        <authorList>
            <person name="Miyauchi S."/>
            <person name="Kiss E."/>
            <person name="Kuo A."/>
            <person name="Drula E."/>
            <person name="Kohler A."/>
            <person name="Sanchez-Garcia M."/>
            <person name="Morin E."/>
            <person name="Andreopoulos B."/>
            <person name="Barry K.W."/>
            <person name="Bonito G."/>
            <person name="Buee M."/>
            <person name="Carver A."/>
            <person name="Chen C."/>
            <person name="Cichocki N."/>
            <person name="Clum A."/>
            <person name="Culley D."/>
            <person name="Crous P.W."/>
            <person name="Fauchery L."/>
            <person name="Girlanda M."/>
            <person name="Hayes R.D."/>
            <person name="Keri Z."/>
            <person name="LaButti K."/>
            <person name="Lipzen A."/>
            <person name="Lombard V."/>
            <person name="Magnuson J."/>
            <person name="Maillard F."/>
            <person name="Murat C."/>
            <person name="Nolan M."/>
            <person name="Ohm R.A."/>
            <person name="Pangilinan J."/>
            <person name="Pereira M.F."/>
            <person name="Perotto S."/>
            <person name="Peter M."/>
            <person name="Pfister S."/>
            <person name="Riley R."/>
            <person name="Sitrit Y."/>
            <person name="Stielow J.B."/>
            <person name="Szollosi G."/>
            <person name="Zifcakova L."/>
            <person name="Stursova M."/>
            <person name="Spatafora J.W."/>
            <person name="Tedersoo L."/>
            <person name="Vaario L.M."/>
            <person name="Yamada A."/>
            <person name="Yan M."/>
            <person name="Wang P."/>
            <person name="Xu J."/>
            <person name="Bruns T."/>
            <person name="Baldrian P."/>
            <person name="Vilgalys R."/>
            <person name="Dunand C."/>
            <person name="Henrissat B."/>
            <person name="Grigoriev I.V."/>
            <person name="Hibbett D."/>
            <person name="Nagy L.G."/>
            <person name="Martin F.M."/>
        </authorList>
    </citation>
    <scope>NUCLEOTIDE SEQUENCE</scope>
    <source>
        <strain evidence="1">P2</strain>
    </source>
</reference>
<protein>
    <submittedName>
        <fullName evidence="1">Uncharacterized protein</fullName>
    </submittedName>
</protein>